<dbReference type="EMBL" id="GISG01059487">
    <property type="protein sequence ID" value="MBA4626934.1"/>
    <property type="molecule type" value="Transcribed_RNA"/>
</dbReference>
<name>A0A7C8YUD9_OPUST</name>
<feature type="compositionally biased region" description="Basic and acidic residues" evidence="1">
    <location>
        <begin position="101"/>
        <end position="121"/>
    </location>
</feature>
<feature type="region of interest" description="Disordered" evidence="1">
    <location>
        <begin position="40"/>
        <end position="68"/>
    </location>
</feature>
<evidence type="ECO:0000313" key="2">
    <source>
        <dbReference type="EMBL" id="MBA4626934.1"/>
    </source>
</evidence>
<evidence type="ECO:0000256" key="1">
    <source>
        <dbReference type="SAM" id="MobiDB-lite"/>
    </source>
</evidence>
<dbReference type="AlphaFoldDB" id="A0A7C8YUD9"/>
<feature type="compositionally biased region" description="Low complexity" evidence="1">
    <location>
        <begin position="1"/>
        <end position="21"/>
    </location>
</feature>
<protein>
    <submittedName>
        <fullName evidence="2">Uncharacterized protein</fullName>
    </submittedName>
</protein>
<organism evidence="2">
    <name type="scientific">Opuntia streptacantha</name>
    <name type="common">Prickly pear cactus</name>
    <name type="synonym">Opuntia cardona</name>
    <dbReference type="NCBI Taxonomy" id="393608"/>
    <lineage>
        <taxon>Eukaryota</taxon>
        <taxon>Viridiplantae</taxon>
        <taxon>Streptophyta</taxon>
        <taxon>Embryophyta</taxon>
        <taxon>Tracheophyta</taxon>
        <taxon>Spermatophyta</taxon>
        <taxon>Magnoliopsida</taxon>
        <taxon>eudicotyledons</taxon>
        <taxon>Gunneridae</taxon>
        <taxon>Pentapetalae</taxon>
        <taxon>Caryophyllales</taxon>
        <taxon>Cactineae</taxon>
        <taxon>Cactaceae</taxon>
        <taxon>Opuntioideae</taxon>
        <taxon>Opuntia</taxon>
    </lineage>
</organism>
<reference evidence="2" key="1">
    <citation type="journal article" date="2013" name="J. Plant Res.">
        <title>Effect of fungi and light on seed germination of three Opuntia species from semiarid lands of central Mexico.</title>
        <authorList>
            <person name="Delgado-Sanchez P."/>
            <person name="Jimenez-Bremont J.F."/>
            <person name="Guerrero-Gonzalez Mde L."/>
            <person name="Flores J."/>
        </authorList>
    </citation>
    <scope>NUCLEOTIDE SEQUENCE</scope>
    <source>
        <tissue evidence="2">Cladode</tissue>
    </source>
</reference>
<reference evidence="2" key="2">
    <citation type="submission" date="2020-07" db="EMBL/GenBank/DDBJ databases">
        <authorList>
            <person name="Vera ALvarez R."/>
            <person name="Arias-Moreno D.M."/>
            <person name="Jimenez-Jacinto V."/>
            <person name="Jimenez-Bremont J.F."/>
            <person name="Swaminathan K."/>
            <person name="Moose S.P."/>
            <person name="Guerrero-Gonzalez M.L."/>
            <person name="Marino-Ramirez L."/>
            <person name="Landsman D."/>
            <person name="Rodriguez-Kessler M."/>
            <person name="Delgado-Sanchez P."/>
        </authorList>
    </citation>
    <scope>NUCLEOTIDE SEQUENCE</scope>
    <source>
        <tissue evidence="2">Cladode</tissue>
    </source>
</reference>
<accession>A0A7C8YUD9</accession>
<feature type="region of interest" description="Disordered" evidence="1">
    <location>
        <begin position="81"/>
        <end position="130"/>
    </location>
</feature>
<feature type="region of interest" description="Disordered" evidence="1">
    <location>
        <begin position="1"/>
        <end position="26"/>
    </location>
</feature>
<proteinExistence type="predicted"/>
<sequence>MQVQPPSIIKPTSTTMPSTKPAQRRRCPLQRRRFTLLVNPHPQPRRRQSEATFPYSSGVRKPRCAPDGDLTVSSIIPSENAGVGHVQGGNGRTWHVHPGPSRRDDDGATTGEEVRRRREGGDDGVPYIGGGGCGGGSGGLHLGALQLLPLLLVGVLVAAEGL</sequence>